<dbReference type="RefSeq" id="WP_110025862.1">
    <property type="nucleotide sequence ID" value="NZ_QGTS01000006.1"/>
</dbReference>
<accession>A0A317Q0P9</accession>
<evidence type="ECO:0000256" key="3">
    <source>
        <dbReference type="ARBA" id="ARBA00012054"/>
    </source>
</evidence>
<evidence type="ECO:0000256" key="7">
    <source>
        <dbReference type="ARBA" id="ARBA00022840"/>
    </source>
</evidence>
<dbReference type="Gene3D" id="3.40.50.300">
    <property type="entry name" value="P-loop containing nucleotide triphosphate hydrolases"/>
    <property type="match status" value="1"/>
</dbReference>
<dbReference type="PANTHER" id="PTHR43442:SF3">
    <property type="entry name" value="GLUCONOKINASE-RELATED"/>
    <property type="match status" value="1"/>
</dbReference>
<evidence type="ECO:0000256" key="1">
    <source>
        <dbReference type="ARBA" id="ARBA00004761"/>
    </source>
</evidence>
<keyword evidence="7 10" id="KW-0067">ATP-binding</keyword>
<name>A0A317Q0P9_9ENTR</name>
<dbReference type="EC" id="2.7.1.12" evidence="3 10"/>
<dbReference type="GO" id="GO:0019521">
    <property type="term" value="P:D-gluconate metabolic process"/>
    <property type="evidence" value="ECO:0007669"/>
    <property type="project" value="UniProtKB-KW"/>
</dbReference>
<comment type="catalytic activity">
    <reaction evidence="9 10">
        <text>D-gluconate + ATP = 6-phospho-D-gluconate + ADP + H(+)</text>
        <dbReference type="Rhea" id="RHEA:19433"/>
        <dbReference type="ChEBI" id="CHEBI:15378"/>
        <dbReference type="ChEBI" id="CHEBI:18391"/>
        <dbReference type="ChEBI" id="CHEBI:30616"/>
        <dbReference type="ChEBI" id="CHEBI:58759"/>
        <dbReference type="ChEBI" id="CHEBI:456216"/>
        <dbReference type="EC" id="2.7.1.12"/>
    </reaction>
</comment>
<comment type="similarity">
    <text evidence="2 10">Belongs to the gluconokinase GntK/GntV family.</text>
</comment>
<dbReference type="GO" id="GO:0005524">
    <property type="term" value="F:ATP binding"/>
    <property type="evidence" value="ECO:0007669"/>
    <property type="project" value="UniProtKB-KW"/>
</dbReference>
<dbReference type="FunFam" id="3.40.50.300:FF:000522">
    <property type="entry name" value="Gluconokinase"/>
    <property type="match status" value="1"/>
</dbReference>
<dbReference type="CDD" id="cd02021">
    <property type="entry name" value="GntK"/>
    <property type="match status" value="1"/>
</dbReference>
<dbReference type="GO" id="GO:0005737">
    <property type="term" value="C:cytoplasm"/>
    <property type="evidence" value="ECO:0007669"/>
    <property type="project" value="TreeGrafter"/>
</dbReference>
<protein>
    <recommendedName>
        <fullName evidence="3 10">Gluconokinase</fullName>
        <ecNumber evidence="3 10">2.7.1.12</ecNumber>
    </recommendedName>
</protein>
<sequence>MAGKSIILMGVSGSGKSLVGTKLAQQLPAKFIDGDDLHPRNNIDKMSRGESLNDDDRFPWLARLNDVSYSLYKKNEVGIIVCSSLKRIYRDKLREGSPNIIFLWLKGDYETIYSRMADRAGHFMPVALLQSQFATLEEPLADETDVFAVDVNATVEEVTARCITVLQNLNQQ</sequence>
<gene>
    <name evidence="11" type="ORF">DES37_106220</name>
</gene>
<comment type="caution">
    <text evidence="11">The sequence shown here is derived from an EMBL/GenBank/DDBJ whole genome shotgun (WGS) entry which is preliminary data.</text>
</comment>
<keyword evidence="8" id="KW-0311">Gluconate utilization</keyword>
<dbReference type="InterPro" id="IPR031322">
    <property type="entry name" value="Shikimate/glucono_kinase"/>
</dbReference>
<keyword evidence="5 10" id="KW-0547">Nucleotide-binding</keyword>
<evidence type="ECO:0000256" key="9">
    <source>
        <dbReference type="ARBA" id="ARBA00048090"/>
    </source>
</evidence>
<evidence type="ECO:0000256" key="10">
    <source>
        <dbReference type="RuleBase" id="RU363066"/>
    </source>
</evidence>
<dbReference type="SUPFAM" id="SSF52540">
    <property type="entry name" value="P-loop containing nucleoside triphosphate hydrolases"/>
    <property type="match status" value="1"/>
</dbReference>
<dbReference type="InterPro" id="IPR006001">
    <property type="entry name" value="Therm_gnt_kin"/>
</dbReference>
<evidence type="ECO:0000256" key="2">
    <source>
        <dbReference type="ARBA" id="ARBA00008420"/>
    </source>
</evidence>
<dbReference type="InterPro" id="IPR027417">
    <property type="entry name" value="P-loop_NTPase"/>
</dbReference>
<dbReference type="EMBL" id="QGTS01000006">
    <property type="protein sequence ID" value="PWW09096.1"/>
    <property type="molecule type" value="Genomic_DNA"/>
</dbReference>
<evidence type="ECO:0000256" key="8">
    <source>
        <dbReference type="ARBA" id="ARBA00023064"/>
    </source>
</evidence>
<organism evidence="11 12">
    <name type="scientific">Mangrovibacter plantisponsor</name>
    <dbReference type="NCBI Taxonomy" id="451513"/>
    <lineage>
        <taxon>Bacteria</taxon>
        <taxon>Pseudomonadati</taxon>
        <taxon>Pseudomonadota</taxon>
        <taxon>Gammaproteobacteria</taxon>
        <taxon>Enterobacterales</taxon>
        <taxon>Enterobacteriaceae</taxon>
        <taxon>Mangrovibacter</taxon>
    </lineage>
</organism>
<evidence type="ECO:0000313" key="12">
    <source>
        <dbReference type="Proteomes" id="UP000246744"/>
    </source>
</evidence>
<keyword evidence="6 10" id="KW-0418">Kinase</keyword>
<keyword evidence="4 10" id="KW-0808">Transferase</keyword>
<dbReference type="OrthoDB" id="9795716at2"/>
<evidence type="ECO:0000256" key="5">
    <source>
        <dbReference type="ARBA" id="ARBA00022741"/>
    </source>
</evidence>
<dbReference type="PANTHER" id="PTHR43442">
    <property type="entry name" value="GLUCONOKINASE-RELATED"/>
    <property type="match status" value="1"/>
</dbReference>
<dbReference type="Pfam" id="PF01202">
    <property type="entry name" value="SKI"/>
    <property type="match status" value="1"/>
</dbReference>
<dbReference type="AlphaFoldDB" id="A0A317Q0P9"/>
<evidence type="ECO:0000313" key="11">
    <source>
        <dbReference type="EMBL" id="PWW09096.1"/>
    </source>
</evidence>
<proteinExistence type="inferred from homology"/>
<keyword evidence="12" id="KW-1185">Reference proteome</keyword>
<evidence type="ECO:0000256" key="6">
    <source>
        <dbReference type="ARBA" id="ARBA00022777"/>
    </source>
</evidence>
<dbReference type="GO" id="GO:0046316">
    <property type="term" value="F:gluconokinase activity"/>
    <property type="evidence" value="ECO:0007669"/>
    <property type="project" value="UniProtKB-EC"/>
</dbReference>
<reference evidence="11 12" key="1">
    <citation type="submission" date="2018-05" db="EMBL/GenBank/DDBJ databases">
        <title>Genomic Encyclopedia of Type Strains, Phase IV (KMG-IV): sequencing the most valuable type-strain genomes for metagenomic binning, comparative biology and taxonomic classification.</title>
        <authorList>
            <person name="Goeker M."/>
        </authorList>
    </citation>
    <scope>NUCLEOTIDE SEQUENCE [LARGE SCALE GENOMIC DNA]</scope>
    <source>
        <strain evidence="11 12">DSM 19579</strain>
    </source>
</reference>
<dbReference type="NCBIfam" id="TIGR01313">
    <property type="entry name" value="therm_gnt_kin"/>
    <property type="match status" value="1"/>
</dbReference>
<comment type="pathway">
    <text evidence="1">Carbohydrate acid metabolism.</text>
</comment>
<dbReference type="Proteomes" id="UP000246744">
    <property type="component" value="Unassembled WGS sequence"/>
</dbReference>
<evidence type="ECO:0000256" key="4">
    <source>
        <dbReference type="ARBA" id="ARBA00022679"/>
    </source>
</evidence>